<accession>A0A5E4FZ00</accession>
<dbReference type="AlphaFoldDB" id="A0A5E4FZ00"/>
<dbReference type="SUPFAM" id="SSF53098">
    <property type="entry name" value="Ribonuclease H-like"/>
    <property type="match status" value="1"/>
</dbReference>
<protein>
    <submittedName>
        <fullName evidence="1">PREDICTED: Retrovirus-related Pol poly from</fullName>
    </submittedName>
</protein>
<dbReference type="InterPro" id="IPR039537">
    <property type="entry name" value="Retrotran_Ty1/copia-like"/>
</dbReference>
<dbReference type="Pfam" id="PF14223">
    <property type="entry name" value="Retrotran_gag_2"/>
    <property type="match status" value="1"/>
</dbReference>
<sequence length="232" mass="27011">MEDIMRQTWEKLEEMFAAKSLSNKLFLKKELHSLKIEKSASMMEHVGAFNRKRTLTYEEVMQGILTHDRMVQPSRGFHLLIGFWIPSAHIICSNKSWFDTYEVDCGGEVVMGDGLVCRVEGTITIKLRLRHMSERVMKELHKQKLLKGVHNFTLEFYKCCTLGKQSKVTFKQQDKDNMSTGVLDYIHSDVWTAPIKSMGGVRDCVTFLDDFSRKVWAYFMKEKSAVFTKFKE</sequence>
<reference evidence="2" key="1">
    <citation type="journal article" date="2020" name="Plant J.">
        <title>Transposons played a major role in the diversification between the closely related almond and peach genomes: results from the almond genome sequence.</title>
        <authorList>
            <person name="Alioto T."/>
            <person name="Alexiou K.G."/>
            <person name="Bardil A."/>
            <person name="Barteri F."/>
            <person name="Castanera R."/>
            <person name="Cruz F."/>
            <person name="Dhingra A."/>
            <person name="Duval H."/>
            <person name="Fernandez I Marti A."/>
            <person name="Frias L."/>
            <person name="Galan B."/>
            <person name="Garcia J.L."/>
            <person name="Howad W."/>
            <person name="Gomez-Garrido J."/>
            <person name="Gut M."/>
            <person name="Julca I."/>
            <person name="Morata J."/>
            <person name="Puigdomenech P."/>
            <person name="Ribeca P."/>
            <person name="Rubio Cabetas M.J."/>
            <person name="Vlasova A."/>
            <person name="Wirthensohn M."/>
            <person name="Garcia-Mas J."/>
            <person name="Gabaldon T."/>
            <person name="Casacuberta J.M."/>
            <person name="Arus P."/>
        </authorList>
    </citation>
    <scope>NUCLEOTIDE SEQUENCE [LARGE SCALE GENOMIC DNA]</scope>
    <source>
        <strain evidence="2">cv. Texas</strain>
    </source>
</reference>
<proteinExistence type="predicted"/>
<dbReference type="InParanoid" id="A0A5E4FZ00"/>
<dbReference type="InterPro" id="IPR012337">
    <property type="entry name" value="RNaseH-like_sf"/>
</dbReference>
<organism evidence="1 2">
    <name type="scientific">Prunus dulcis</name>
    <name type="common">Almond</name>
    <name type="synonym">Amygdalus dulcis</name>
    <dbReference type="NCBI Taxonomy" id="3755"/>
    <lineage>
        <taxon>Eukaryota</taxon>
        <taxon>Viridiplantae</taxon>
        <taxon>Streptophyta</taxon>
        <taxon>Embryophyta</taxon>
        <taxon>Tracheophyta</taxon>
        <taxon>Spermatophyta</taxon>
        <taxon>Magnoliopsida</taxon>
        <taxon>eudicotyledons</taxon>
        <taxon>Gunneridae</taxon>
        <taxon>Pentapetalae</taxon>
        <taxon>rosids</taxon>
        <taxon>fabids</taxon>
        <taxon>Rosales</taxon>
        <taxon>Rosaceae</taxon>
        <taxon>Amygdaloideae</taxon>
        <taxon>Amygdaleae</taxon>
        <taxon>Prunus</taxon>
    </lineage>
</organism>
<evidence type="ECO:0000313" key="2">
    <source>
        <dbReference type="Proteomes" id="UP000327085"/>
    </source>
</evidence>
<dbReference type="Gramene" id="VVA32699">
    <property type="protein sequence ID" value="VVA32699"/>
    <property type="gene ID" value="Prudul26B011590"/>
</dbReference>
<dbReference type="Proteomes" id="UP000327085">
    <property type="component" value="Chromosome 8"/>
</dbReference>
<dbReference type="EMBL" id="CABIKO010000258">
    <property type="protein sequence ID" value="VVA32699.1"/>
    <property type="molecule type" value="Genomic_DNA"/>
</dbReference>
<evidence type="ECO:0000313" key="1">
    <source>
        <dbReference type="EMBL" id="VVA32699.1"/>
    </source>
</evidence>
<dbReference type="PANTHER" id="PTHR42648">
    <property type="entry name" value="TRANSPOSASE, PUTATIVE-RELATED"/>
    <property type="match status" value="1"/>
</dbReference>
<dbReference type="PANTHER" id="PTHR42648:SF28">
    <property type="entry name" value="TRANSPOSON-ENCODED PROTEIN WITH RIBONUCLEASE H-LIKE AND RETROVIRUS ZINC FINGER-LIKE DOMAINS"/>
    <property type="match status" value="1"/>
</dbReference>
<gene>
    <name evidence="1" type="ORF">ALMOND_2B011590</name>
</gene>
<name>A0A5E4FZ00_PRUDU</name>